<dbReference type="AlphaFoldDB" id="A0A8H9N3J8"/>
<protein>
    <submittedName>
        <fullName evidence="1">Uncharacterized protein</fullName>
    </submittedName>
</protein>
<evidence type="ECO:0000313" key="2">
    <source>
        <dbReference type="Proteomes" id="UP000863257"/>
    </source>
</evidence>
<sequence>MFLNRPYKRGFSLIEATLSGVLIIGAISLRTHFDAREIELNKSKDFAQQITKVVYAMDKRILLDGIMIDPAIVGTETGASDSWDKLQELFIGVDNPQCGASSGWTPSDVANKPIALIGCNEFLPDRMPFKMEMDVTLNTTASGAFESFIVDFYHDDVDEFKKNFSRYATIKQTAVIKDRPQITGTHRYSIVDRTNGDEISPLQCLKIETDCAIRAEHFTNFSGLGEDVYLRVGGQNMMQDSIRFKGTSHSAAVCKVMKSPGVMEDSTCGITFDNTTDKLGVNAHVVSASKFEFVNNDGAVIAKCKDESGVDVVCGASTIESGAEEGKTILRLNKFVAESITTAGDFSVIDPADAYKQKFKIQANGKAYSHLEELTGMSPAHMYAYGIKSENGNNKLSVNDNGVFLGDSSRNLTVDGTKLEMGDGVNSVLMDASGTTIKGALPVHQPIPSKQLDSFDVKTGGKQNLGEFVTKSYLHSFYQLASIERTQSNVAKPILNCPDGNPSKVIGFPADTMMVESYSQKEAVCPYQIGQRIPKLDVTTRVPVFEPTRIQVVTNIKQTTTCRLDGDYLQVWYFQEGGVAGSKTYTPRFFLVGPKKAGKTTNVEVIVAFNVFQYCPSIAPPPAKAP</sequence>
<reference evidence="1" key="2">
    <citation type="submission" date="2019-01" db="EMBL/GenBank/DDBJ databases">
        <authorList>
            <consortium name="NCBI Pathogen Detection Project"/>
        </authorList>
    </citation>
    <scope>NUCLEOTIDE SEQUENCE</scope>
    <source>
        <strain evidence="1">BCW_3452</strain>
    </source>
</reference>
<evidence type="ECO:0000313" key="1">
    <source>
        <dbReference type="EMBL" id="HAS8542160.1"/>
    </source>
</evidence>
<name>A0A8H9N3J8_VIBVL</name>
<accession>A0A8H9N3J8</accession>
<dbReference type="EMBL" id="DACRBY010000032">
    <property type="protein sequence ID" value="HAS8542160.1"/>
    <property type="molecule type" value="Genomic_DNA"/>
</dbReference>
<dbReference type="Proteomes" id="UP000863257">
    <property type="component" value="Unassembled WGS sequence"/>
</dbReference>
<proteinExistence type="predicted"/>
<reference evidence="1" key="1">
    <citation type="journal article" date="2018" name="Genome Biol.">
        <title>SKESA: strategic k-mer extension for scrupulous assemblies.</title>
        <authorList>
            <person name="Souvorov A."/>
            <person name="Agarwala R."/>
            <person name="Lipman D.J."/>
        </authorList>
    </citation>
    <scope>NUCLEOTIDE SEQUENCE</scope>
    <source>
        <strain evidence="1">BCW_3452</strain>
    </source>
</reference>
<organism evidence="1 2">
    <name type="scientific">Vibrio vulnificus</name>
    <dbReference type="NCBI Taxonomy" id="672"/>
    <lineage>
        <taxon>Bacteria</taxon>
        <taxon>Pseudomonadati</taxon>
        <taxon>Pseudomonadota</taxon>
        <taxon>Gammaproteobacteria</taxon>
        <taxon>Vibrionales</taxon>
        <taxon>Vibrionaceae</taxon>
        <taxon>Vibrio</taxon>
    </lineage>
</organism>
<comment type="caution">
    <text evidence="1">The sequence shown here is derived from an EMBL/GenBank/DDBJ whole genome shotgun (WGS) entry which is preliminary data.</text>
</comment>
<gene>
    <name evidence="1" type="ORF">I7730_20435</name>
</gene>